<feature type="transmembrane region" description="Helical" evidence="1">
    <location>
        <begin position="59"/>
        <end position="76"/>
    </location>
</feature>
<accession>A0AA39PMF9</accession>
<comment type="caution">
    <text evidence="2">The sequence shown here is derived from an EMBL/GenBank/DDBJ whole genome shotgun (WGS) entry which is preliminary data.</text>
</comment>
<keyword evidence="1" id="KW-0812">Transmembrane</keyword>
<dbReference type="EMBL" id="JAUEPR010000004">
    <property type="protein sequence ID" value="KAK0486366.1"/>
    <property type="molecule type" value="Genomic_DNA"/>
</dbReference>
<organism evidence="2 3">
    <name type="scientific">Armillaria novae-zelandiae</name>
    <dbReference type="NCBI Taxonomy" id="153914"/>
    <lineage>
        <taxon>Eukaryota</taxon>
        <taxon>Fungi</taxon>
        <taxon>Dikarya</taxon>
        <taxon>Basidiomycota</taxon>
        <taxon>Agaricomycotina</taxon>
        <taxon>Agaricomycetes</taxon>
        <taxon>Agaricomycetidae</taxon>
        <taxon>Agaricales</taxon>
        <taxon>Marasmiineae</taxon>
        <taxon>Physalacriaceae</taxon>
        <taxon>Armillaria</taxon>
    </lineage>
</organism>
<evidence type="ECO:0000313" key="3">
    <source>
        <dbReference type="Proteomes" id="UP001175227"/>
    </source>
</evidence>
<sequence>MLTPLVVHSASGCAFPCMGGCLRLAAIKAQHPTMWTSDSSWFSSVLIQSPETLIMQTRLLQVLSIFLALCTMNIMATPNLRRTNYCSNGAKIDRNDNRWASSVVPS</sequence>
<keyword evidence="1" id="KW-0472">Membrane</keyword>
<gene>
    <name evidence="2" type="ORF">IW261DRAFT_793484</name>
</gene>
<evidence type="ECO:0000256" key="1">
    <source>
        <dbReference type="SAM" id="Phobius"/>
    </source>
</evidence>
<dbReference type="Proteomes" id="UP001175227">
    <property type="component" value="Unassembled WGS sequence"/>
</dbReference>
<reference evidence="2" key="1">
    <citation type="submission" date="2023-06" db="EMBL/GenBank/DDBJ databases">
        <authorList>
            <consortium name="Lawrence Berkeley National Laboratory"/>
            <person name="Ahrendt S."/>
            <person name="Sahu N."/>
            <person name="Indic B."/>
            <person name="Wong-Bajracharya J."/>
            <person name="Merenyi Z."/>
            <person name="Ke H.-M."/>
            <person name="Monk M."/>
            <person name="Kocsube S."/>
            <person name="Drula E."/>
            <person name="Lipzen A."/>
            <person name="Balint B."/>
            <person name="Henrissat B."/>
            <person name="Andreopoulos B."/>
            <person name="Martin F.M."/>
            <person name="Harder C.B."/>
            <person name="Rigling D."/>
            <person name="Ford K.L."/>
            <person name="Foster G.D."/>
            <person name="Pangilinan J."/>
            <person name="Papanicolaou A."/>
            <person name="Barry K."/>
            <person name="LaButti K."/>
            <person name="Viragh M."/>
            <person name="Koriabine M."/>
            <person name="Yan M."/>
            <person name="Riley R."/>
            <person name="Champramary S."/>
            <person name="Plett K.L."/>
            <person name="Tsai I.J."/>
            <person name="Slot J."/>
            <person name="Sipos G."/>
            <person name="Plett J."/>
            <person name="Nagy L.G."/>
            <person name="Grigoriev I.V."/>
        </authorList>
    </citation>
    <scope>NUCLEOTIDE SEQUENCE</scope>
    <source>
        <strain evidence="2">ICMP 16352</strain>
    </source>
</reference>
<keyword evidence="3" id="KW-1185">Reference proteome</keyword>
<evidence type="ECO:0000313" key="2">
    <source>
        <dbReference type="EMBL" id="KAK0486366.1"/>
    </source>
</evidence>
<proteinExistence type="predicted"/>
<protein>
    <submittedName>
        <fullName evidence="2">Uncharacterized protein</fullName>
    </submittedName>
</protein>
<keyword evidence="1" id="KW-1133">Transmembrane helix</keyword>
<name>A0AA39PMF9_9AGAR</name>
<dbReference type="AlphaFoldDB" id="A0AA39PMF9"/>